<feature type="domain" description="HTH tetR-type" evidence="6">
    <location>
        <begin position="23"/>
        <end position="83"/>
    </location>
</feature>
<keyword evidence="8" id="KW-1185">Reference proteome</keyword>
<keyword evidence="2 4" id="KW-0238">DNA-binding</keyword>
<dbReference type="Pfam" id="PF17920">
    <property type="entry name" value="TetR_C_16"/>
    <property type="match status" value="1"/>
</dbReference>
<dbReference type="SUPFAM" id="SSF48498">
    <property type="entry name" value="Tetracyclin repressor-like, C-terminal domain"/>
    <property type="match status" value="1"/>
</dbReference>
<dbReference type="AlphaFoldDB" id="A0A4R4YCB0"/>
<gene>
    <name evidence="7" type="ORF">E1286_31255</name>
</gene>
<dbReference type="EMBL" id="SMKQ01000130">
    <property type="protein sequence ID" value="TDD42235.1"/>
    <property type="molecule type" value="Genomic_DNA"/>
</dbReference>
<dbReference type="InterPro" id="IPR036271">
    <property type="entry name" value="Tet_transcr_reg_TetR-rel_C_sf"/>
</dbReference>
<feature type="compositionally biased region" description="Basic and acidic residues" evidence="5">
    <location>
        <begin position="12"/>
        <end position="22"/>
    </location>
</feature>
<evidence type="ECO:0000256" key="2">
    <source>
        <dbReference type="ARBA" id="ARBA00023125"/>
    </source>
</evidence>
<reference evidence="7 8" key="1">
    <citation type="submission" date="2019-03" db="EMBL/GenBank/DDBJ databases">
        <title>Draft genome sequences of novel Actinobacteria.</title>
        <authorList>
            <person name="Sahin N."/>
            <person name="Ay H."/>
            <person name="Saygin H."/>
        </authorList>
    </citation>
    <scope>NUCLEOTIDE SEQUENCE [LARGE SCALE GENOMIC DNA]</scope>
    <source>
        <strain evidence="7 8">CH32</strain>
    </source>
</reference>
<evidence type="ECO:0000256" key="1">
    <source>
        <dbReference type="ARBA" id="ARBA00023015"/>
    </source>
</evidence>
<dbReference type="RefSeq" id="WP_132618140.1">
    <property type="nucleotide sequence ID" value="NZ_SMKQ01000130.1"/>
</dbReference>
<dbReference type="Gene3D" id="1.10.357.10">
    <property type="entry name" value="Tetracycline Repressor, domain 2"/>
    <property type="match status" value="1"/>
</dbReference>
<comment type="caution">
    <text evidence="7">The sequence shown here is derived from an EMBL/GenBank/DDBJ whole genome shotgun (WGS) entry which is preliminary data.</text>
</comment>
<feature type="DNA-binding region" description="H-T-H motif" evidence="4">
    <location>
        <begin position="46"/>
        <end position="65"/>
    </location>
</feature>
<name>A0A4R4YCB0_9ACTN</name>
<keyword evidence="1" id="KW-0805">Transcription regulation</keyword>
<dbReference type="GO" id="GO:0003700">
    <property type="term" value="F:DNA-binding transcription factor activity"/>
    <property type="evidence" value="ECO:0007669"/>
    <property type="project" value="TreeGrafter"/>
</dbReference>
<dbReference type="Pfam" id="PF00440">
    <property type="entry name" value="TetR_N"/>
    <property type="match status" value="1"/>
</dbReference>
<evidence type="ECO:0000313" key="7">
    <source>
        <dbReference type="EMBL" id="TDD42235.1"/>
    </source>
</evidence>
<dbReference type="PROSITE" id="PS50977">
    <property type="entry name" value="HTH_TETR_2"/>
    <property type="match status" value="1"/>
</dbReference>
<protein>
    <submittedName>
        <fullName evidence="7">TetR/AcrR family transcriptional regulator</fullName>
    </submittedName>
</protein>
<dbReference type="InterPro" id="IPR041678">
    <property type="entry name" value="TetR_C_16"/>
</dbReference>
<evidence type="ECO:0000313" key="8">
    <source>
        <dbReference type="Proteomes" id="UP000295302"/>
    </source>
</evidence>
<dbReference type="OrthoDB" id="3635456at2"/>
<evidence type="ECO:0000256" key="4">
    <source>
        <dbReference type="PROSITE-ProRule" id="PRU00335"/>
    </source>
</evidence>
<dbReference type="GO" id="GO:0000976">
    <property type="term" value="F:transcription cis-regulatory region binding"/>
    <property type="evidence" value="ECO:0007669"/>
    <property type="project" value="TreeGrafter"/>
</dbReference>
<evidence type="ECO:0000259" key="6">
    <source>
        <dbReference type="PROSITE" id="PS50977"/>
    </source>
</evidence>
<dbReference type="InterPro" id="IPR050109">
    <property type="entry name" value="HTH-type_TetR-like_transc_reg"/>
</dbReference>
<dbReference type="PANTHER" id="PTHR30055">
    <property type="entry name" value="HTH-TYPE TRANSCRIPTIONAL REGULATOR RUTR"/>
    <property type="match status" value="1"/>
</dbReference>
<dbReference type="Proteomes" id="UP000295302">
    <property type="component" value="Unassembled WGS sequence"/>
</dbReference>
<feature type="region of interest" description="Disordered" evidence="5">
    <location>
        <begin position="1"/>
        <end position="22"/>
    </location>
</feature>
<keyword evidence="3" id="KW-0804">Transcription</keyword>
<dbReference type="PANTHER" id="PTHR30055:SF234">
    <property type="entry name" value="HTH-TYPE TRANSCRIPTIONAL REGULATOR BETI"/>
    <property type="match status" value="1"/>
</dbReference>
<dbReference type="SUPFAM" id="SSF46689">
    <property type="entry name" value="Homeodomain-like"/>
    <property type="match status" value="1"/>
</dbReference>
<dbReference type="InterPro" id="IPR009057">
    <property type="entry name" value="Homeodomain-like_sf"/>
</dbReference>
<dbReference type="PRINTS" id="PR00455">
    <property type="entry name" value="HTHTETR"/>
</dbReference>
<evidence type="ECO:0000256" key="5">
    <source>
        <dbReference type="SAM" id="MobiDB-lite"/>
    </source>
</evidence>
<sequence>MTDSTPADPTEQEGRGARRRDAAVTRQAILDAAVAAFTRHGYDGVGVRDIARNAGVTAMLINRYFGSKERLFAEAVDVAFAPRTVISGTGADLPRATARALVTRTAPDAEELGPFLLLLRSAANPSAAAIMREAIARHAGRHLTEELSDGVSAELMLAVQAGVWLMRSVLGTTALAEGEPEELAGRIESLFQVLVTPDGPGSR</sequence>
<accession>A0A4R4YCB0</accession>
<dbReference type="InterPro" id="IPR001647">
    <property type="entry name" value="HTH_TetR"/>
</dbReference>
<organism evidence="7 8">
    <name type="scientific">Nonomuraea terrae</name>
    <dbReference type="NCBI Taxonomy" id="2530383"/>
    <lineage>
        <taxon>Bacteria</taxon>
        <taxon>Bacillati</taxon>
        <taxon>Actinomycetota</taxon>
        <taxon>Actinomycetes</taxon>
        <taxon>Streptosporangiales</taxon>
        <taxon>Streptosporangiaceae</taxon>
        <taxon>Nonomuraea</taxon>
    </lineage>
</organism>
<evidence type="ECO:0000256" key="3">
    <source>
        <dbReference type="ARBA" id="ARBA00023163"/>
    </source>
</evidence>
<proteinExistence type="predicted"/>